<reference evidence="1" key="1">
    <citation type="submission" date="2020-05" db="EMBL/GenBank/DDBJ databases">
        <title>Large-scale comparative analyses of tick genomes elucidate their genetic diversity and vector capacities.</title>
        <authorList>
            <person name="Jia N."/>
            <person name="Wang J."/>
            <person name="Shi W."/>
            <person name="Du L."/>
            <person name="Sun Y."/>
            <person name="Zhan W."/>
            <person name="Jiang J."/>
            <person name="Wang Q."/>
            <person name="Zhang B."/>
            <person name="Ji P."/>
            <person name="Sakyi L.B."/>
            <person name="Cui X."/>
            <person name="Yuan T."/>
            <person name="Jiang B."/>
            <person name="Yang W."/>
            <person name="Lam T.T.-Y."/>
            <person name="Chang Q."/>
            <person name="Ding S."/>
            <person name="Wang X."/>
            <person name="Zhu J."/>
            <person name="Ruan X."/>
            <person name="Zhao L."/>
            <person name="Wei J."/>
            <person name="Que T."/>
            <person name="Du C."/>
            <person name="Cheng J."/>
            <person name="Dai P."/>
            <person name="Han X."/>
            <person name="Huang E."/>
            <person name="Gao Y."/>
            <person name="Liu J."/>
            <person name="Shao H."/>
            <person name="Ye R."/>
            <person name="Li L."/>
            <person name="Wei W."/>
            <person name="Wang X."/>
            <person name="Wang C."/>
            <person name="Yang T."/>
            <person name="Huo Q."/>
            <person name="Li W."/>
            <person name="Guo W."/>
            <person name="Chen H."/>
            <person name="Zhou L."/>
            <person name="Ni X."/>
            <person name="Tian J."/>
            <person name="Zhou Y."/>
            <person name="Sheng Y."/>
            <person name="Liu T."/>
            <person name="Pan Y."/>
            <person name="Xia L."/>
            <person name="Li J."/>
            <person name="Zhao F."/>
            <person name="Cao W."/>
        </authorList>
    </citation>
    <scope>NUCLEOTIDE SEQUENCE</scope>
    <source>
        <strain evidence="1">Dsil-2018</strain>
    </source>
</reference>
<accession>A0ACB8CER1</accession>
<sequence>MVGTRRRLAGRYSCRHPRVRATNSVVQPSLAAAQRTNPGTVMTVSERPWNRRTECPSPRPAQEPRSMLILPHFNVDQLGGGPTVQSVRECGALARADAVAQRPRLEHAPNFQRVHPPRLWGSSPQPTNPWAKYCGACSSLVVNIARHEASWLHRDRVKARGEDPVFAALVLGPKLPEPRMEAINLEEEETLKVDLLDLIAANGDKSDLDLSDSEDSPDGAKANEQCDGILDEEEQDCHYDSDTDVDDGDDGVSNPVMHSRERWPRKQVYASVLPDLPEVPSSAAGERDGWYANQYYTRYIDDQAFELLHEMTEVSYLQRTGRSLNSSPGEMKVFLGATLLMSCLGYPRARMYWSQGTRVAAVADKITRDRFFLMRSNLKVVDDLAVSDGEKEADRLWKVRPLLNIIRNACLKLPCSPNICVDEQIIPFTGKCPVKQFVPGKPNPTGLKNFILASPQGLVLDFEIFQGKGSLAQKKQHGIGAAVVLKLAETLPCGSSLYFDRYFTGTHLLESLAEKNIRGTGTIMKSHLPKGLKLKGDREMRAEGRGAMSQCVSTVSNICITNWYDNKPIVLASTHVGMEPVDDCTRFSKQERKKVVVKRPAVVAEYNTYMGGVDLCDRMLSFYPTTMRTKKWTIRTLIFMMDVGVVNSWLLYKQDHQELGTQRKNIMQLLDFKLELAHFLLASDKGFSSTESDCEAMQLRKPAVVPLPSPSVRTLSASHMPEIVDQKSASRCRNPGCCERTKLRCCKCNLFLCLTAGRNCFKAFHKK</sequence>
<dbReference type="EMBL" id="CM023476">
    <property type="protein sequence ID" value="KAH7941204.1"/>
    <property type="molecule type" value="Genomic_DNA"/>
</dbReference>
<evidence type="ECO:0000313" key="2">
    <source>
        <dbReference type="Proteomes" id="UP000821865"/>
    </source>
</evidence>
<evidence type="ECO:0000313" key="1">
    <source>
        <dbReference type="EMBL" id="KAH7941204.1"/>
    </source>
</evidence>
<protein>
    <submittedName>
        <fullName evidence="1">Uncharacterized protein</fullName>
    </submittedName>
</protein>
<proteinExistence type="predicted"/>
<keyword evidence="2" id="KW-1185">Reference proteome</keyword>
<name>A0ACB8CER1_DERSI</name>
<dbReference type="Proteomes" id="UP000821865">
    <property type="component" value="Chromosome 7"/>
</dbReference>
<organism evidence="1 2">
    <name type="scientific">Dermacentor silvarum</name>
    <name type="common">Tick</name>
    <dbReference type="NCBI Taxonomy" id="543639"/>
    <lineage>
        <taxon>Eukaryota</taxon>
        <taxon>Metazoa</taxon>
        <taxon>Ecdysozoa</taxon>
        <taxon>Arthropoda</taxon>
        <taxon>Chelicerata</taxon>
        <taxon>Arachnida</taxon>
        <taxon>Acari</taxon>
        <taxon>Parasitiformes</taxon>
        <taxon>Ixodida</taxon>
        <taxon>Ixodoidea</taxon>
        <taxon>Ixodidae</taxon>
        <taxon>Rhipicephalinae</taxon>
        <taxon>Dermacentor</taxon>
    </lineage>
</organism>
<comment type="caution">
    <text evidence="1">The sequence shown here is derived from an EMBL/GenBank/DDBJ whole genome shotgun (WGS) entry which is preliminary data.</text>
</comment>
<gene>
    <name evidence="1" type="ORF">HPB49_010960</name>
</gene>